<dbReference type="SUPFAM" id="SSF52540">
    <property type="entry name" value="P-loop containing nucleoside triphosphate hydrolases"/>
    <property type="match status" value="1"/>
</dbReference>
<keyword evidence="3" id="KW-0347">Helicase</keyword>
<evidence type="ECO:0000259" key="5">
    <source>
        <dbReference type="Pfam" id="PF00580"/>
    </source>
</evidence>
<dbReference type="GO" id="GO:0016787">
    <property type="term" value="F:hydrolase activity"/>
    <property type="evidence" value="ECO:0007669"/>
    <property type="project" value="UniProtKB-KW"/>
</dbReference>
<evidence type="ECO:0000256" key="2">
    <source>
        <dbReference type="ARBA" id="ARBA00022801"/>
    </source>
</evidence>
<reference evidence="6 7" key="1">
    <citation type="submission" date="2018-02" db="EMBL/GenBank/DDBJ databases">
        <title>Draft genome sequence of Mycobacterium virginiense isolated from mud of a swine farm in Japan.</title>
        <authorList>
            <person name="Ohya K."/>
        </authorList>
    </citation>
    <scope>NUCLEOTIDE SEQUENCE [LARGE SCALE GENOMIC DNA]</scope>
    <source>
        <strain evidence="6 7">GF75</strain>
    </source>
</reference>
<sequence>MPHDWGSSAAQAAAALDPRARGVLQLRGGPGTGKTRLLEEVAHAHVAAGVDANSVLLLTGSGRLPAADRGALTATLLAAGGPD</sequence>
<dbReference type="Pfam" id="PF00580">
    <property type="entry name" value="UvrD-helicase"/>
    <property type="match status" value="1"/>
</dbReference>
<evidence type="ECO:0000313" key="7">
    <source>
        <dbReference type="Proteomes" id="UP000237911"/>
    </source>
</evidence>
<gene>
    <name evidence="6" type="ORF">C5U48_23115</name>
</gene>
<evidence type="ECO:0000256" key="4">
    <source>
        <dbReference type="ARBA" id="ARBA00022840"/>
    </source>
</evidence>
<dbReference type="GO" id="GO:0005524">
    <property type="term" value="F:ATP binding"/>
    <property type="evidence" value="ECO:0007669"/>
    <property type="project" value="UniProtKB-KW"/>
</dbReference>
<dbReference type="InterPro" id="IPR027417">
    <property type="entry name" value="P-loop_NTPase"/>
</dbReference>
<dbReference type="EMBL" id="PUEV01000120">
    <property type="protein sequence ID" value="PQM49864.1"/>
    <property type="molecule type" value="Genomic_DNA"/>
</dbReference>
<dbReference type="GO" id="GO:0004386">
    <property type="term" value="F:helicase activity"/>
    <property type="evidence" value="ECO:0007669"/>
    <property type="project" value="UniProtKB-KW"/>
</dbReference>
<feature type="non-terminal residue" evidence="6">
    <location>
        <position position="83"/>
    </location>
</feature>
<evidence type="ECO:0000256" key="1">
    <source>
        <dbReference type="ARBA" id="ARBA00022741"/>
    </source>
</evidence>
<evidence type="ECO:0000256" key="3">
    <source>
        <dbReference type="ARBA" id="ARBA00022806"/>
    </source>
</evidence>
<dbReference type="Proteomes" id="UP000237911">
    <property type="component" value="Unassembled WGS sequence"/>
</dbReference>
<keyword evidence="7" id="KW-1185">Reference proteome</keyword>
<name>A0A9X7III9_9MYCO</name>
<dbReference type="AlphaFoldDB" id="A0A9X7III9"/>
<accession>A0A9X7III9</accession>
<protein>
    <recommendedName>
        <fullName evidence="5">UvrD-like helicase ATP-binding domain-containing protein</fullName>
    </recommendedName>
</protein>
<dbReference type="InterPro" id="IPR014016">
    <property type="entry name" value="UvrD-like_ATP-bd"/>
</dbReference>
<feature type="domain" description="UvrD-like helicase ATP-binding" evidence="5">
    <location>
        <begin position="14"/>
        <end position="61"/>
    </location>
</feature>
<organism evidence="6 7">
    <name type="scientific">Mycolicibacter virginiensis</name>
    <dbReference type="NCBI Taxonomy" id="1795032"/>
    <lineage>
        <taxon>Bacteria</taxon>
        <taxon>Bacillati</taxon>
        <taxon>Actinomycetota</taxon>
        <taxon>Actinomycetes</taxon>
        <taxon>Mycobacteriales</taxon>
        <taxon>Mycobacteriaceae</taxon>
        <taxon>Mycolicibacter</taxon>
    </lineage>
</organism>
<dbReference type="RefSeq" id="WP_133165028.1">
    <property type="nucleotide sequence ID" value="NZ_PUEV01000120.1"/>
</dbReference>
<proteinExistence type="predicted"/>
<keyword evidence="1" id="KW-0547">Nucleotide-binding</keyword>
<evidence type="ECO:0000313" key="6">
    <source>
        <dbReference type="EMBL" id="PQM49864.1"/>
    </source>
</evidence>
<dbReference type="Gene3D" id="3.40.50.300">
    <property type="entry name" value="P-loop containing nucleotide triphosphate hydrolases"/>
    <property type="match status" value="1"/>
</dbReference>
<comment type="caution">
    <text evidence="6">The sequence shown here is derived from an EMBL/GenBank/DDBJ whole genome shotgun (WGS) entry which is preliminary data.</text>
</comment>
<keyword evidence="2" id="KW-0378">Hydrolase</keyword>
<keyword evidence="4" id="KW-0067">ATP-binding</keyword>